<keyword evidence="3" id="KW-1185">Reference proteome</keyword>
<dbReference type="AlphaFoldDB" id="A0A197JR90"/>
<name>A0A197JR90_9FUNG</name>
<feature type="compositionally biased region" description="Polar residues" evidence="1">
    <location>
        <begin position="122"/>
        <end position="138"/>
    </location>
</feature>
<organism evidence="2 3">
    <name type="scientific">Linnemannia elongata AG-77</name>
    <dbReference type="NCBI Taxonomy" id="1314771"/>
    <lineage>
        <taxon>Eukaryota</taxon>
        <taxon>Fungi</taxon>
        <taxon>Fungi incertae sedis</taxon>
        <taxon>Mucoromycota</taxon>
        <taxon>Mortierellomycotina</taxon>
        <taxon>Mortierellomycetes</taxon>
        <taxon>Mortierellales</taxon>
        <taxon>Mortierellaceae</taxon>
        <taxon>Linnemannia</taxon>
    </lineage>
</organism>
<gene>
    <name evidence="2" type="ORF">K457DRAFT_139411</name>
</gene>
<feature type="compositionally biased region" description="Low complexity" evidence="1">
    <location>
        <begin position="220"/>
        <end position="246"/>
    </location>
</feature>
<feature type="region of interest" description="Disordered" evidence="1">
    <location>
        <begin position="63"/>
        <end position="187"/>
    </location>
</feature>
<feature type="compositionally biased region" description="Low complexity" evidence="1">
    <location>
        <begin position="164"/>
        <end position="184"/>
    </location>
</feature>
<evidence type="ECO:0000313" key="3">
    <source>
        <dbReference type="Proteomes" id="UP000078512"/>
    </source>
</evidence>
<proteinExistence type="predicted"/>
<feature type="region of interest" description="Disordered" evidence="1">
    <location>
        <begin position="205"/>
        <end position="288"/>
    </location>
</feature>
<protein>
    <submittedName>
        <fullName evidence="2">Uncharacterized protein</fullName>
    </submittedName>
</protein>
<feature type="region of interest" description="Disordered" evidence="1">
    <location>
        <begin position="1"/>
        <end position="27"/>
    </location>
</feature>
<evidence type="ECO:0000313" key="2">
    <source>
        <dbReference type="EMBL" id="OAQ27700.1"/>
    </source>
</evidence>
<feature type="compositionally biased region" description="Basic and acidic residues" evidence="1">
    <location>
        <begin position="264"/>
        <end position="288"/>
    </location>
</feature>
<dbReference type="Proteomes" id="UP000078512">
    <property type="component" value="Unassembled WGS sequence"/>
</dbReference>
<reference evidence="2 3" key="1">
    <citation type="submission" date="2016-05" db="EMBL/GenBank/DDBJ databases">
        <title>Genome sequencing reveals origins of a unique bacterial endosymbiosis in the earliest lineages of terrestrial Fungi.</title>
        <authorList>
            <consortium name="DOE Joint Genome Institute"/>
            <person name="Uehling J."/>
            <person name="Gryganskyi A."/>
            <person name="Hameed K."/>
            <person name="Tschaplinski T."/>
            <person name="Misztal P."/>
            <person name="Wu S."/>
            <person name="Desiro A."/>
            <person name="Vande Pol N."/>
            <person name="Du Z.-Y."/>
            <person name="Zienkiewicz A."/>
            <person name="Zienkiewicz K."/>
            <person name="Morin E."/>
            <person name="Tisserant E."/>
            <person name="Splivallo R."/>
            <person name="Hainaut M."/>
            <person name="Henrissat B."/>
            <person name="Ohm R."/>
            <person name="Kuo A."/>
            <person name="Yan J."/>
            <person name="Lipzen A."/>
            <person name="Nolan M."/>
            <person name="Labutti K."/>
            <person name="Barry K."/>
            <person name="Goldstein A."/>
            <person name="Labbe J."/>
            <person name="Schadt C."/>
            <person name="Tuskan G."/>
            <person name="Grigoriev I."/>
            <person name="Martin F."/>
            <person name="Vilgalys R."/>
            <person name="Bonito G."/>
        </authorList>
    </citation>
    <scope>NUCLEOTIDE SEQUENCE [LARGE SCALE GENOMIC DNA]</scope>
    <source>
        <strain evidence="2 3">AG-77</strain>
    </source>
</reference>
<accession>A0A197JR90</accession>
<dbReference type="EMBL" id="KV442055">
    <property type="protein sequence ID" value="OAQ27700.1"/>
    <property type="molecule type" value="Genomic_DNA"/>
</dbReference>
<sequence>MYGVQSISRGGGGFTHSDFSGIGPPGDRIEGLQSAFIDRPRRYGGWSRDTHISLDTEQDVEMLDEGSDYGGGGCTSRRSSHNGVESLQSRESHVAAAIEGEREDDCTPSGLVGIPQEVRASGSGSNAAIRHSSQTATYSRLYLQQQQQQQQQGMGSLAHYPPNHSHQGGDQGSSSSQHTGTLSSRASGHSRLMMGYPYGNPYSYSPAGGPNGMVNVTAKQSHGSFQSSSQQQQQHQQQRQSMLSHSTSTTFPQMATGPLGAFQEMRDYGAEEEEDHLRDQSVHAKGES</sequence>
<evidence type="ECO:0000256" key="1">
    <source>
        <dbReference type="SAM" id="MobiDB-lite"/>
    </source>
</evidence>